<dbReference type="KEGG" id="splu:LK06_026355"/>
<keyword evidence="7" id="KW-0003">3Fe-4S</keyword>
<evidence type="ECO:0000256" key="8">
    <source>
        <dbReference type="RuleBase" id="RU368020"/>
    </source>
</evidence>
<dbReference type="Proteomes" id="UP000031501">
    <property type="component" value="Chromosome"/>
</dbReference>
<organism evidence="10 11">
    <name type="scientific">Streptomyces pluripotens</name>
    <dbReference type="NCBI Taxonomy" id="1355015"/>
    <lineage>
        <taxon>Bacteria</taxon>
        <taxon>Bacillati</taxon>
        <taxon>Actinomycetota</taxon>
        <taxon>Actinomycetes</taxon>
        <taxon>Kitasatosporales</taxon>
        <taxon>Streptomycetaceae</taxon>
        <taxon>Streptomyces</taxon>
    </lineage>
</organism>
<dbReference type="STRING" id="1355015.LK06_026355"/>
<proteinExistence type="predicted"/>
<dbReference type="InterPro" id="IPR017896">
    <property type="entry name" value="4Fe4S_Fe-S-bd"/>
</dbReference>
<dbReference type="InterPro" id="IPR001080">
    <property type="entry name" value="3Fe4S_ferredoxin"/>
</dbReference>
<feature type="domain" description="4Fe-4S ferredoxin-type" evidence="9">
    <location>
        <begin position="14"/>
        <end position="42"/>
    </location>
</feature>
<dbReference type="Pfam" id="PF13459">
    <property type="entry name" value="Fer4_15"/>
    <property type="match status" value="1"/>
</dbReference>
<keyword evidence="6 8" id="KW-0411">Iron-sulfur</keyword>
<sequence length="90" mass="9541">MPPHREPGGKSRVASVEVDLTRCAGYGLCVDAAPEVFRMSEVAEVAEVLRPEPGPELTDSVREAARACPAHAVFLFKDQPPGPDGDEPTG</sequence>
<comment type="function">
    <text evidence="8">Ferredoxins are iron-sulfur proteins that transfer electrons in a wide variety of metabolic reactions.</text>
</comment>
<dbReference type="PANTHER" id="PTHR36923">
    <property type="entry name" value="FERREDOXIN"/>
    <property type="match status" value="1"/>
</dbReference>
<keyword evidence="11" id="KW-1185">Reference proteome</keyword>
<reference evidence="10 11" key="1">
    <citation type="submission" date="2017-07" db="EMBL/GenBank/DDBJ databases">
        <title>Genome sequence of Streptomyces pluripotens MUSC 137T.</title>
        <authorList>
            <person name="Ser H.-L."/>
            <person name="Lee L.-H."/>
        </authorList>
    </citation>
    <scope>NUCLEOTIDE SEQUENCE [LARGE SCALE GENOMIC DNA]</scope>
    <source>
        <strain evidence="10 11">MUSC 137</strain>
    </source>
</reference>
<dbReference type="GO" id="GO:0005506">
    <property type="term" value="F:iron ion binding"/>
    <property type="evidence" value="ECO:0007669"/>
    <property type="project" value="UniProtKB-UniRule"/>
</dbReference>
<keyword evidence="4 8" id="KW-0249">Electron transport</keyword>
<keyword evidence="5 8" id="KW-0408">Iron</keyword>
<evidence type="ECO:0000256" key="6">
    <source>
        <dbReference type="ARBA" id="ARBA00023014"/>
    </source>
</evidence>
<accession>A0A221P4M7</accession>
<dbReference type="SUPFAM" id="SSF54862">
    <property type="entry name" value="4Fe-4S ferredoxins"/>
    <property type="match status" value="1"/>
</dbReference>
<dbReference type="GO" id="GO:0051538">
    <property type="term" value="F:3 iron, 4 sulfur cluster binding"/>
    <property type="evidence" value="ECO:0007669"/>
    <property type="project" value="UniProtKB-KW"/>
</dbReference>
<dbReference type="InterPro" id="IPR051269">
    <property type="entry name" value="Fe-S_cluster_ET"/>
</dbReference>
<dbReference type="Gene3D" id="3.30.70.20">
    <property type="match status" value="1"/>
</dbReference>
<dbReference type="GO" id="GO:0009055">
    <property type="term" value="F:electron transfer activity"/>
    <property type="evidence" value="ECO:0007669"/>
    <property type="project" value="UniProtKB-UniRule"/>
</dbReference>
<evidence type="ECO:0000256" key="5">
    <source>
        <dbReference type="ARBA" id="ARBA00023004"/>
    </source>
</evidence>
<evidence type="ECO:0000313" key="11">
    <source>
        <dbReference type="Proteomes" id="UP000031501"/>
    </source>
</evidence>
<keyword evidence="3 8" id="KW-0479">Metal-binding</keyword>
<evidence type="ECO:0000256" key="1">
    <source>
        <dbReference type="ARBA" id="ARBA00001927"/>
    </source>
</evidence>
<dbReference type="PANTHER" id="PTHR36923:SF3">
    <property type="entry name" value="FERREDOXIN"/>
    <property type="match status" value="1"/>
</dbReference>
<dbReference type="AlphaFoldDB" id="A0A221P4M7"/>
<evidence type="ECO:0000259" key="9">
    <source>
        <dbReference type="PROSITE" id="PS51379"/>
    </source>
</evidence>
<name>A0A221P4M7_9ACTN</name>
<keyword evidence="2 8" id="KW-0813">Transport</keyword>
<dbReference type="OrthoDB" id="3215002at2"/>
<evidence type="ECO:0000313" key="10">
    <source>
        <dbReference type="EMBL" id="ASN27150.1"/>
    </source>
</evidence>
<protein>
    <recommendedName>
        <fullName evidence="8">Ferredoxin</fullName>
    </recommendedName>
</protein>
<evidence type="ECO:0000256" key="2">
    <source>
        <dbReference type="ARBA" id="ARBA00022448"/>
    </source>
</evidence>
<evidence type="ECO:0000256" key="7">
    <source>
        <dbReference type="ARBA" id="ARBA00023291"/>
    </source>
</evidence>
<comment type="cofactor">
    <cofactor evidence="1">
        <name>[3Fe-4S] cluster</name>
        <dbReference type="ChEBI" id="CHEBI:21137"/>
    </cofactor>
</comment>
<dbReference type="EMBL" id="CP022433">
    <property type="protein sequence ID" value="ASN27150.1"/>
    <property type="molecule type" value="Genomic_DNA"/>
</dbReference>
<gene>
    <name evidence="10" type="ORF">LK07_27510</name>
</gene>
<dbReference type="PROSITE" id="PS51379">
    <property type="entry name" value="4FE4S_FER_2"/>
    <property type="match status" value="1"/>
</dbReference>
<evidence type="ECO:0000256" key="3">
    <source>
        <dbReference type="ARBA" id="ARBA00022723"/>
    </source>
</evidence>
<evidence type="ECO:0000256" key="4">
    <source>
        <dbReference type="ARBA" id="ARBA00022982"/>
    </source>
</evidence>
<dbReference type="PRINTS" id="PR00352">
    <property type="entry name" value="3FE4SFRDOXIN"/>
</dbReference>